<evidence type="ECO:0000256" key="1">
    <source>
        <dbReference type="ARBA" id="ARBA00022741"/>
    </source>
</evidence>
<evidence type="ECO:0000313" key="5">
    <source>
        <dbReference type="Proteomes" id="UP001198602"/>
    </source>
</evidence>
<sequence>MQIQVKFFASLREALGVSADSVHLPGDSGNAADVLAALRARGGAWIEALAEERSFRVAVDQCMATTASAVRHGSEVAFFPPVTGG</sequence>
<evidence type="ECO:0000256" key="2">
    <source>
        <dbReference type="ARBA" id="ARBA00024200"/>
    </source>
</evidence>
<reference evidence="4 5" key="1">
    <citation type="submission" date="2021-07" db="EMBL/GenBank/DDBJ databases">
        <title>Characterization of Violacein-producing bacteria and related species.</title>
        <authorList>
            <person name="Wilson H.S."/>
            <person name="De Leon M.E."/>
        </authorList>
    </citation>
    <scope>NUCLEOTIDE SEQUENCE [LARGE SCALE GENOMIC DNA]</scope>
    <source>
        <strain evidence="4 5">HSC-2F05</strain>
    </source>
</reference>
<proteinExistence type="inferred from homology"/>
<dbReference type="NCBIfam" id="TIGR01682">
    <property type="entry name" value="moaD"/>
    <property type="match status" value="1"/>
</dbReference>
<gene>
    <name evidence="4" type="primary">moaD</name>
    <name evidence="4" type="ORF">LE190_06215</name>
</gene>
<comment type="caution">
    <text evidence="4">The sequence shown here is derived from an EMBL/GenBank/DDBJ whole genome shotgun (WGS) entry which is preliminary data.</text>
</comment>
<dbReference type="InterPro" id="IPR003749">
    <property type="entry name" value="ThiS/MoaD-like"/>
</dbReference>
<keyword evidence="5" id="KW-1185">Reference proteome</keyword>
<dbReference type="Gene3D" id="3.10.20.30">
    <property type="match status" value="1"/>
</dbReference>
<dbReference type="PANTHER" id="PTHR33359:SF1">
    <property type="entry name" value="MOLYBDOPTERIN SYNTHASE SULFUR CARRIER SUBUNIT"/>
    <property type="match status" value="1"/>
</dbReference>
<comment type="similarity">
    <text evidence="2">Belongs to the MoaD family.</text>
</comment>
<dbReference type="PANTHER" id="PTHR33359">
    <property type="entry name" value="MOLYBDOPTERIN SYNTHASE SULFUR CARRIER SUBUNIT"/>
    <property type="match status" value="1"/>
</dbReference>
<dbReference type="Pfam" id="PF02597">
    <property type="entry name" value="ThiS"/>
    <property type="match status" value="1"/>
</dbReference>
<evidence type="ECO:0000256" key="3">
    <source>
        <dbReference type="ARBA" id="ARBA00024247"/>
    </source>
</evidence>
<name>A0ABS7Y776_9BURK</name>
<dbReference type="InterPro" id="IPR044672">
    <property type="entry name" value="MOCS2A"/>
</dbReference>
<dbReference type="EMBL" id="JAHYBX010000001">
    <property type="protein sequence ID" value="MCA1855521.1"/>
    <property type="molecule type" value="Genomic_DNA"/>
</dbReference>
<dbReference type="SUPFAM" id="SSF54285">
    <property type="entry name" value="MoaD/ThiS"/>
    <property type="match status" value="1"/>
</dbReference>
<organism evidence="4 5">
    <name type="scientific">Massilia hydrophila</name>
    <dbReference type="NCBI Taxonomy" id="3044279"/>
    <lineage>
        <taxon>Bacteria</taxon>
        <taxon>Pseudomonadati</taxon>
        <taxon>Pseudomonadota</taxon>
        <taxon>Betaproteobacteria</taxon>
        <taxon>Burkholderiales</taxon>
        <taxon>Oxalobacteraceae</taxon>
        <taxon>Telluria group</taxon>
        <taxon>Massilia</taxon>
    </lineage>
</organism>
<protein>
    <recommendedName>
        <fullName evidence="3">Molybdopterin synthase sulfur carrier subunit</fullName>
    </recommendedName>
</protein>
<dbReference type="RefSeq" id="WP_225237861.1">
    <property type="nucleotide sequence ID" value="NZ_JAHYBX010000001.1"/>
</dbReference>
<dbReference type="Proteomes" id="UP001198602">
    <property type="component" value="Unassembled WGS sequence"/>
</dbReference>
<evidence type="ECO:0000313" key="4">
    <source>
        <dbReference type="EMBL" id="MCA1855521.1"/>
    </source>
</evidence>
<dbReference type="InterPro" id="IPR016155">
    <property type="entry name" value="Mopterin_synth/thiamin_S_b"/>
</dbReference>
<dbReference type="InterPro" id="IPR012675">
    <property type="entry name" value="Beta-grasp_dom_sf"/>
</dbReference>
<keyword evidence="1" id="KW-0547">Nucleotide-binding</keyword>
<dbReference type="CDD" id="cd00754">
    <property type="entry name" value="Ubl_MoaD"/>
    <property type="match status" value="1"/>
</dbReference>
<accession>A0ABS7Y776</accession>